<dbReference type="Proteomes" id="UP000789375">
    <property type="component" value="Unassembled WGS sequence"/>
</dbReference>
<feature type="region of interest" description="Disordered" evidence="1">
    <location>
        <begin position="13"/>
        <end position="47"/>
    </location>
</feature>
<feature type="compositionally biased region" description="Basic residues" evidence="1">
    <location>
        <begin position="15"/>
        <end position="24"/>
    </location>
</feature>
<organism evidence="2 3">
    <name type="scientific">Funneliformis mosseae</name>
    <name type="common">Endomycorrhizal fungus</name>
    <name type="synonym">Glomus mosseae</name>
    <dbReference type="NCBI Taxonomy" id="27381"/>
    <lineage>
        <taxon>Eukaryota</taxon>
        <taxon>Fungi</taxon>
        <taxon>Fungi incertae sedis</taxon>
        <taxon>Mucoromycota</taxon>
        <taxon>Glomeromycotina</taxon>
        <taxon>Glomeromycetes</taxon>
        <taxon>Glomerales</taxon>
        <taxon>Glomeraceae</taxon>
        <taxon>Funneliformis</taxon>
    </lineage>
</organism>
<dbReference type="AlphaFoldDB" id="A0A9N9IPA9"/>
<name>A0A9N9IPA9_FUNMO</name>
<sequence length="66" mass="7658">FVKWPKILKMPQQRVNKRQRKHFKPVFTNANAPGSSVSSLSQDETDTSNLPTLKFKKNLIFIETKL</sequence>
<keyword evidence="3" id="KW-1185">Reference proteome</keyword>
<evidence type="ECO:0000256" key="1">
    <source>
        <dbReference type="SAM" id="MobiDB-lite"/>
    </source>
</evidence>
<comment type="caution">
    <text evidence="2">The sequence shown here is derived from an EMBL/GenBank/DDBJ whole genome shotgun (WGS) entry which is preliminary data.</text>
</comment>
<protein>
    <submittedName>
        <fullName evidence="2">14760_t:CDS:1</fullName>
    </submittedName>
</protein>
<evidence type="ECO:0000313" key="3">
    <source>
        <dbReference type="Proteomes" id="UP000789375"/>
    </source>
</evidence>
<gene>
    <name evidence="2" type="ORF">FMOSSE_LOCUS16255</name>
</gene>
<feature type="non-terminal residue" evidence="2">
    <location>
        <position position="1"/>
    </location>
</feature>
<accession>A0A9N9IPA9</accession>
<evidence type="ECO:0000313" key="2">
    <source>
        <dbReference type="EMBL" id="CAG8743015.1"/>
    </source>
</evidence>
<dbReference type="EMBL" id="CAJVPP010021520">
    <property type="protein sequence ID" value="CAG8743015.1"/>
    <property type="molecule type" value="Genomic_DNA"/>
</dbReference>
<reference evidence="2" key="1">
    <citation type="submission" date="2021-06" db="EMBL/GenBank/DDBJ databases">
        <authorList>
            <person name="Kallberg Y."/>
            <person name="Tangrot J."/>
            <person name="Rosling A."/>
        </authorList>
    </citation>
    <scope>NUCLEOTIDE SEQUENCE</scope>
    <source>
        <strain evidence="2">87-6 pot B 2015</strain>
    </source>
</reference>
<feature type="compositionally biased region" description="Polar residues" evidence="1">
    <location>
        <begin position="28"/>
        <end position="47"/>
    </location>
</feature>
<proteinExistence type="predicted"/>